<name>A0ABU6R196_9FABA</name>
<dbReference type="EMBL" id="JASCZI010030209">
    <property type="protein sequence ID" value="MED6118150.1"/>
    <property type="molecule type" value="Genomic_DNA"/>
</dbReference>
<comment type="caution">
    <text evidence="2">The sequence shown here is derived from an EMBL/GenBank/DDBJ whole genome shotgun (WGS) entry which is preliminary data.</text>
</comment>
<dbReference type="PANTHER" id="PTHR33184:SF77">
    <property type="entry name" value="TPD1 PROTEIN HOMOLOG 1-LIKE"/>
    <property type="match status" value="1"/>
</dbReference>
<protein>
    <submittedName>
        <fullName evidence="2">Uncharacterized protein</fullName>
    </submittedName>
</protein>
<keyword evidence="1" id="KW-0732">Signal</keyword>
<dbReference type="PANTHER" id="PTHR33184">
    <property type="entry name" value="PROTEIN TAPETUM DETERMINANT 1-LIKE-RELATED"/>
    <property type="match status" value="1"/>
</dbReference>
<sequence>MVKIKQDFQDYGSEEIIGEIINSCSVRITELRVDCGHFIKWGVPLPPYVFRPEVGDVCLVDDGNPIDVGITGALVNCASVECKNTYIKINQDQNDGSLEVNGDIINTCPVSITDLRVNCGSFLGLDVPLPPNIFRPVGGDECVVNNGNPIGVDDITFQYSNREILPLTVTSFKCLSPST</sequence>
<evidence type="ECO:0000256" key="1">
    <source>
        <dbReference type="ARBA" id="ARBA00022729"/>
    </source>
</evidence>
<accession>A0ABU6R196</accession>
<proteinExistence type="predicted"/>
<reference evidence="2 3" key="1">
    <citation type="journal article" date="2023" name="Plants (Basel)">
        <title>Bridging the Gap: Combining Genomics and Transcriptomics Approaches to Understand Stylosanthes scabra, an Orphan Legume from the Brazilian Caatinga.</title>
        <authorList>
            <person name="Ferreira-Neto J.R.C."/>
            <person name="da Silva M.D."/>
            <person name="Binneck E."/>
            <person name="de Melo N.F."/>
            <person name="da Silva R.H."/>
            <person name="de Melo A.L.T.M."/>
            <person name="Pandolfi V."/>
            <person name="Bustamante F.O."/>
            <person name="Brasileiro-Vidal A.C."/>
            <person name="Benko-Iseppon A.M."/>
        </authorList>
    </citation>
    <scope>NUCLEOTIDE SEQUENCE [LARGE SCALE GENOMIC DNA]</scope>
    <source>
        <tissue evidence="2">Leaves</tissue>
    </source>
</reference>
<dbReference type="InterPro" id="IPR040361">
    <property type="entry name" value="TPD1"/>
</dbReference>
<evidence type="ECO:0000313" key="3">
    <source>
        <dbReference type="Proteomes" id="UP001341840"/>
    </source>
</evidence>
<dbReference type="Proteomes" id="UP001341840">
    <property type="component" value="Unassembled WGS sequence"/>
</dbReference>
<keyword evidence="3" id="KW-1185">Reference proteome</keyword>
<dbReference type="Pfam" id="PF24068">
    <property type="entry name" value="TPD1_C"/>
    <property type="match status" value="1"/>
</dbReference>
<organism evidence="2 3">
    <name type="scientific">Stylosanthes scabra</name>
    <dbReference type="NCBI Taxonomy" id="79078"/>
    <lineage>
        <taxon>Eukaryota</taxon>
        <taxon>Viridiplantae</taxon>
        <taxon>Streptophyta</taxon>
        <taxon>Embryophyta</taxon>
        <taxon>Tracheophyta</taxon>
        <taxon>Spermatophyta</taxon>
        <taxon>Magnoliopsida</taxon>
        <taxon>eudicotyledons</taxon>
        <taxon>Gunneridae</taxon>
        <taxon>Pentapetalae</taxon>
        <taxon>rosids</taxon>
        <taxon>fabids</taxon>
        <taxon>Fabales</taxon>
        <taxon>Fabaceae</taxon>
        <taxon>Papilionoideae</taxon>
        <taxon>50 kb inversion clade</taxon>
        <taxon>dalbergioids sensu lato</taxon>
        <taxon>Dalbergieae</taxon>
        <taxon>Pterocarpus clade</taxon>
        <taxon>Stylosanthes</taxon>
    </lineage>
</organism>
<gene>
    <name evidence="2" type="ORF">PIB30_000132</name>
</gene>
<evidence type="ECO:0000313" key="2">
    <source>
        <dbReference type="EMBL" id="MED6118150.1"/>
    </source>
</evidence>